<dbReference type="EMBL" id="JBGEDP010000001">
    <property type="protein sequence ID" value="MEY8018711.1"/>
    <property type="molecule type" value="Genomic_DNA"/>
</dbReference>
<accession>A0ABV4C839</accession>
<dbReference type="InterPro" id="IPR024078">
    <property type="entry name" value="LmbE-like_dom_sf"/>
</dbReference>
<keyword evidence="1" id="KW-0862">Zinc</keyword>
<dbReference type="PANTHER" id="PTHR12993">
    <property type="entry name" value="N-ACETYLGLUCOSAMINYL-PHOSPHATIDYLINOSITOL DE-N-ACETYLASE-RELATED"/>
    <property type="match status" value="1"/>
</dbReference>
<dbReference type="RefSeq" id="WP_369741304.1">
    <property type="nucleotide sequence ID" value="NZ_JBGEDP010000001.1"/>
</dbReference>
<dbReference type="Gene3D" id="3.40.50.10320">
    <property type="entry name" value="LmbE-like"/>
    <property type="match status" value="1"/>
</dbReference>
<protein>
    <submittedName>
        <fullName evidence="2">PIG-L deacetylase family protein</fullName>
        <ecNumber evidence="2">3.5.1.-</ecNumber>
    </submittedName>
</protein>
<dbReference type="SUPFAM" id="SSF102588">
    <property type="entry name" value="LmbE-like"/>
    <property type="match status" value="1"/>
</dbReference>
<dbReference type="GO" id="GO:0016787">
    <property type="term" value="F:hydrolase activity"/>
    <property type="evidence" value="ECO:0007669"/>
    <property type="project" value="UniProtKB-KW"/>
</dbReference>
<keyword evidence="3" id="KW-1185">Reference proteome</keyword>
<keyword evidence="2" id="KW-0378">Hydrolase</keyword>
<proteinExistence type="predicted"/>
<name>A0ABV4C839_9MYCO</name>
<evidence type="ECO:0000256" key="1">
    <source>
        <dbReference type="ARBA" id="ARBA00022833"/>
    </source>
</evidence>
<evidence type="ECO:0000313" key="2">
    <source>
        <dbReference type="EMBL" id="MEY8018711.1"/>
    </source>
</evidence>
<gene>
    <name evidence="2" type="ORF">AB8998_28965</name>
</gene>
<comment type="caution">
    <text evidence="2">The sequence shown here is derived from an EMBL/GenBank/DDBJ whole genome shotgun (WGS) entry which is preliminary data.</text>
</comment>
<evidence type="ECO:0000313" key="3">
    <source>
        <dbReference type="Proteomes" id="UP001564760"/>
    </source>
</evidence>
<dbReference type="InterPro" id="IPR003737">
    <property type="entry name" value="GlcNAc_PI_deacetylase-related"/>
</dbReference>
<dbReference type="Pfam" id="PF02585">
    <property type="entry name" value="PIG-L"/>
    <property type="match status" value="1"/>
</dbReference>
<dbReference type="Proteomes" id="UP001564760">
    <property type="component" value="Unassembled WGS sequence"/>
</dbReference>
<dbReference type="EC" id="3.5.1.-" evidence="2"/>
<organism evidence="2 3">
    <name type="scientific">Mycobacterium servetii</name>
    <dbReference type="NCBI Taxonomy" id="3237418"/>
    <lineage>
        <taxon>Bacteria</taxon>
        <taxon>Bacillati</taxon>
        <taxon>Actinomycetota</taxon>
        <taxon>Actinomycetes</taxon>
        <taxon>Mycobacteriales</taxon>
        <taxon>Mycobacteriaceae</taxon>
        <taxon>Mycobacterium</taxon>
    </lineage>
</organism>
<reference evidence="2 3" key="1">
    <citation type="submission" date="2024-08" db="EMBL/GenBank/DDBJ databases">
        <title>Mycobacterium servetensis sp. nov., a novel rapid-growing mycobacterial species recovered from a human patient in Zaragoza, Spain.</title>
        <authorList>
            <person name="Tristancho-Baro A.I."/>
            <person name="Buenestado-Serrano S."/>
            <person name="Garcia De Viedma D."/>
            <person name="Milagro-Beamonte A."/>
            <person name="Burillo N."/>
            <person name="Sanz S."/>
            <person name="Lopez-Calleja A.I."/>
            <person name="Penas-Utrilla D."/>
            <person name="Guardingo M."/>
            <person name="Garcia M.J."/>
            <person name="Vinuelas-Bayon J."/>
        </authorList>
    </citation>
    <scope>NUCLEOTIDE SEQUENCE [LARGE SCALE GENOMIC DNA]</scope>
    <source>
        <strain evidence="3">HUMS_12744610</strain>
    </source>
</reference>
<sequence length="258" mass="27965">MATVVAFHAHPDDEVLLTGGTLARAAAEGHRVVVVVATDGSVGGPGDRPAVDRMVELRASAGVLGVHRVAHLGYADSGYGPVLFPDPPGRIRFARADADEAARRLADVLREEHADLLISYEANGGYGHRDHVKVHEVGERAARLAATPRIVYATMPRELLMRGLRIAQRLRLPYFYDAAIVPSAYSPRSSITHRIDVRPFVAQKKRAIAQHRSQLPGPARPLLALLPSAAYGLVAGREWFVDPAVRDTTAVRDDIFAT</sequence>
<dbReference type="PANTHER" id="PTHR12993:SF26">
    <property type="entry name" value="1D-MYO-INOSITOL 2-ACETAMIDO-2-DEOXY-ALPHA-D-GLUCOPYRANOSIDE DEACETYLASE"/>
    <property type="match status" value="1"/>
</dbReference>